<dbReference type="InterPro" id="IPR052157">
    <property type="entry name" value="BCAA_transport_permease"/>
</dbReference>
<evidence type="ECO:0000256" key="4">
    <source>
        <dbReference type="ARBA" id="ARBA00022692"/>
    </source>
</evidence>
<feature type="transmembrane region" description="Helical" evidence="9">
    <location>
        <begin position="236"/>
        <end position="258"/>
    </location>
</feature>
<protein>
    <submittedName>
        <fullName evidence="10">Branched-chain amino acid ABC transporter permease</fullName>
    </submittedName>
</protein>
<dbReference type="PANTHER" id="PTHR11795:SF452">
    <property type="entry name" value="ABC TRANSPORTER PERMEASE PROTEIN"/>
    <property type="match status" value="1"/>
</dbReference>
<evidence type="ECO:0000256" key="9">
    <source>
        <dbReference type="SAM" id="Phobius"/>
    </source>
</evidence>
<comment type="caution">
    <text evidence="10">The sequence shown here is derived from an EMBL/GenBank/DDBJ whole genome shotgun (WGS) entry which is preliminary data.</text>
</comment>
<dbReference type="EMBL" id="VBAM01000123">
    <property type="protein sequence ID" value="TMJ14164.1"/>
    <property type="molecule type" value="Genomic_DNA"/>
</dbReference>
<evidence type="ECO:0000256" key="8">
    <source>
        <dbReference type="ARBA" id="ARBA00037998"/>
    </source>
</evidence>
<reference evidence="10 11" key="1">
    <citation type="journal article" date="2019" name="Nat. Microbiol.">
        <title>Mediterranean grassland soil C-N compound turnover is dependent on rainfall and depth, and is mediated by genomically divergent microorganisms.</title>
        <authorList>
            <person name="Diamond S."/>
            <person name="Andeer P.F."/>
            <person name="Li Z."/>
            <person name="Crits-Christoph A."/>
            <person name="Burstein D."/>
            <person name="Anantharaman K."/>
            <person name="Lane K.R."/>
            <person name="Thomas B.C."/>
            <person name="Pan C."/>
            <person name="Northen T.R."/>
            <person name="Banfield J.F."/>
        </authorList>
    </citation>
    <scope>NUCLEOTIDE SEQUENCE [LARGE SCALE GENOMIC DNA]</scope>
    <source>
        <strain evidence="10">NP_5</strain>
    </source>
</reference>
<evidence type="ECO:0000256" key="3">
    <source>
        <dbReference type="ARBA" id="ARBA00022475"/>
    </source>
</evidence>
<sequence length="307" mass="32711">MRASPHLLMDYLYTQAANGAVIGVIYALVAVGVTLIFSILKIVNFAHGDLYMLGGYCAYYIITLLGVPPLPALLAAMASVFTFGVVLERLLLTPLYSERTERKDEYGLLVTFGLAFFLRNTALIVFGPFPLRPPSFVPGLLRVGSLILPYDRVFAGAVGLVLIGTLLYFMSRTIWGQALDAVSQSRDSAAIVGINPAQFNSLAFGVGAGLAAGAGALIAPIFSLAPDMGVSANIQAYVIVILGGMGSVLGSIIAGFFLGESENLFTAYFPDPTRALSYTNAFGVLVLMIVLIVKPTGLFGRRHVRME</sequence>
<dbReference type="AlphaFoldDB" id="A0A537M1K1"/>
<comment type="similarity">
    <text evidence="8">Belongs to the binding-protein-dependent transport system permease family. LivHM subfamily.</text>
</comment>
<dbReference type="GO" id="GO:0005886">
    <property type="term" value="C:plasma membrane"/>
    <property type="evidence" value="ECO:0007669"/>
    <property type="project" value="UniProtKB-SubCell"/>
</dbReference>
<dbReference type="CDD" id="cd06582">
    <property type="entry name" value="TM_PBP1_LivH_like"/>
    <property type="match status" value="1"/>
</dbReference>
<dbReference type="InterPro" id="IPR001851">
    <property type="entry name" value="ABC_transp_permease"/>
</dbReference>
<feature type="transmembrane region" description="Helical" evidence="9">
    <location>
        <begin position="58"/>
        <end position="86"/>
    </location>
</feature>
<keyword evidence="4 9" id="KW-0812">Transmembrane</keyword>
<feature type="transmembrane region" description="Helical" evidence="9">
    <location>
        <begin position="20"/>
        <end position="46"/>
    </location>
</feature>
<evidence type="ECO:0000313" key="10">
    <source>
        <dbReference type="EMBL" id="TMJ14164.1"/>
    </source>
</evidence>
<keyword evidence="7 9" id="KW-0472">Membrane</keyword>
<accession>A0A537M1K1</accession>
<evidence type="ECO:0000313" key="11">
    <source>
        <dbReference type="Proteomes" id="UP000320393"/>
    </source>
</evidence>
<keyword evidence="2" id="KW-0813">Transport</keyword>
<feature type="transmembrane region" description="Helical" evidence="9">
    <location>
        <begin position="152"/>
        <end position="170"/>
    </location>
</feature>
<evidence type="ECO:0000256" key="5">
    <source>
        <dbReference type="ARBA" id="ARBA00022970"/>
    </source>
</evidence>
<proteinExistence type="inferred from homology"/>
<dbReference type="PANTHER" id="PTHR11795">
    <property type="entry name" value="BRANCHED-CHAIN AMINO ACID TRANSPORT SYSTEM PERMEASE PROTEIN LIVH"/>
    <property type="match status" value="1"/>
</dbReference>
<evidence type="ECO:0000256" key="6">
    <source>
        <dbReference type="ARBA" id="ARBA00022989"/>
    </source>
</evidence>
<dbReference type="GO" id="GO:0022857">
    <property type="term" value="F:transmembrane transporter activity"/>
    <property type="evidence" value="ECO:0007669"/>
    <property type="project" value="InterPro"/>
</dbReference>
<keyword evidence="5" id="KW-0029">Amino-acid transport</keyword>
<feature type="transmembrane region" description="Helical" evidence="9">
    <location>
        <begin position="202"/>
        <end position="224"/>
    </location>
</feature>
<feature type="transmembrane region" description="Helical" evidence="9">
    <location>
        <begin position="106"/>
        <end position="131"/>
    </location>
</feature>
<feature type="transmembrane region" description="Helical" evidence="9">
    <location>
        <begin position="278"/>
        <end position="299"/>
    </location>
</feature>
<evidence type="ECO:0000256" key="2">
    <source>
        <dbReference type="ARBA" id="ARBA00022448"/>
    </source>
</evidence>
<dbReference type="Proteomes" id="UP000320393">
    <property type="component" value="Unassembled WGS sequence"/>
</dbReference>
<gene>
    <name evidence="10" type="ORF">E6H02_03800</name>
</gene>
<dbReference type="GO" id="GO:0006865">
    <property type="term" value="P:amino acid transport"/>
    <property type="evidence" value="ECO:0007669"/>
    <property type="project" value="UniProtKB-KW"/>
</dbReference>
<organism evidence="10 11">
    <name type="scientific">Candidatus Segetimicrobium genomatis</name>
    <dbReference type="NCBI Taxonomy" id="2569760"/>
    <lineage>
        <taxon>Bacteria</taxon>
        <taxon>Bacillati</taxon>
        <taxon>Candidatus Sysuimicrobiota</taxon>
        <taxon>Candidatus Sysuimicrobiia</taxon>
        <taxon>Candidatus Sysuimicrobiales</taxon>
        <taxon>Candidatus Segetimicrobiaceae</taxon>
        <taxon>Candidatus Segetimicrobium</taxon>
    </lineage>
</organism>
<name>A0A537M1K1_9BACT</name>
<evidence type="ECO:0000256" key="1">
    <source>
        <dbReference type="ARBA" id="ARBA00004651"/>
    </source>
</evidence>
<dbReference type="Pfam" id="PF02653">
    <property type="entry name" value="BPD_transp_2"/>
    <property type="match status" value="1"/>
</dbReference>
<evidence type="ECO:0000256" key="7">
    <source>
        <dbReference type="ARBA" id="ARBA00023136"/>
    </source>
</evidence>
<comment type="subcellular location">
    <subcellularLocation>
        <location evidence="1">Cell membrane</location>
        <topology evidence="1">Multi-pass membrane protein</topology>
    </subcellularLocation>
</comment>
<keyword evidence="6 9" id="KW-1133">Transmembrane helix</keyword>
<keyword evidence="3" id="KW-1003">Cell membrane</keyword>